<feature type="transmembrane region" description="Helical" evidence="1">
    <location>
        <begin position="6"/>
        <end position="22"/>
    </location>
</feature>
<gene>
    <name evidence="2" type="ORF">CBW65_14855</name>
</gene>
<organism evidence="2 3">
    <name type="scientific">Tumebacillus avium</name>
    <dbReference type="NCBI Taxonomy" id="1903704"/>
    <lineage>
        <taxon>Bacteria</taxon>
        <taxon>Bacillati</taxon>
        <taxon>Bacillota</taxon>
        <taxon>Bacilli</taxon>
        <taxon>Bacillales</taxon>
        <taxon>Alicyclobacillaceae</taxon>
        <taxon>Tumebacillus</taxon>
    </lineage>
</organism>
<sequence>MHLLGDAAITFLILSIVLVTAYRVKKHLHRIEIAVLYVFFSAVLSDVVIVISLNNKFWQIETDGLFIYILNLIHRLIIMPTMAVLFVNDITGRQGLLKKSAVYLKWLLLFLFVAYASVWMDLVEYLRWPFYLSLLEWGLMLALALGAKKLYRWLLKREYGELEEVQP</sequence>
<feature type="transmembrane region" description="Helical" evidence="1">
    <location>
        <begin position="34"/>
        <end position="53"/>
    </location>
</feature>
<dbReference type="RefSeq" id="WP_087457497.1">
    <property type="nucleotide sequence ID" value="NZ_CP021434.1"/>
</dbReference>
<keyword evidence="1" id="KW-1133">Transmembrane helix</keyword>
<dbReference type="EMBL" id="CP021434">
    <property type="protein sequence ID" value="ARU62135.1"/>
    <property type="molecule type" value="Genomic_DNA"/>
</dbReference>
<evidence type="ECO:0000256" key="1">
    <source>
        <dbReference type="SAM" id="Phobius"/>
    </source>
</evidence>
<feature type="transmembrane region" description="Helical" evidence="1">
    <location>
        <begin position="65"/>
        <end position="90"/>
    </location>
</feature>
<feature type="transmembrane region" description="Helical" evidence="1">
    <location>
        <begin position="102"/>
        <end position="122"/>
    </location>
</feature>
<keyword evidence="1" id="KW-0812">Transmembrane</keyword>
<evidence type="ECO:0000313" key="2">
    <source>
        <dbReference type="EMBL" id="ARU62135.1"/>
    </source>
</evidence>
<feature type="transmembrane region" description="Helical" evidence="1">
    <location>
        <begin position="128"/>
        <end position="147"/>
    </location>
</feature>
<dbReference type="KEGG" id="tum:CBW65_14855"/>
<dbReference type="Proteomes" id="UP000195437">
    <property type="component" value="Chromosome"/>
</dbReference>
<accession>A0A1Y0IRQ6</accession>
<keyword evidence="3" id="KW-1185">Reference proteome</keyword>
<name>A0A1Y0IRQ6_9BACL</name>
<keyword evidence="1" id="KW-0472">Membrane</keyword>
<reference evidence="3" key="1">
    <citation type="submission" date="2017-05" db="EMBL/GenBank/DDBJ databases">
        <authorList>
            <person name="Sung H."/>
        </authorList>
    </citation>
    <scope>NUCLEOTIDE SEQUENCE [LARGE SCALE GENOMIC DNA]</scope>
    <source>
        <strain evidence="3">AR23208</strain>
    </source>
</reference>
<evidence type="ECO:0000313" key="3">
    <source>
        <dbReference type="Proteomes" id="UP000195437"/>
    </source>
</evidence>
<proteinExistence type="predicted"/>
<protein>
    <submittedName>
        <fullName evidence="2">Uncharacterized protein</fullName>
    </submittedName>
</protein>
<dbReference type="AlphaFoldDB" id="A0A1Y0IRQ6"/>